<keyword evidence="3 5" id="KW-1133">Transmembrane helix</keyword>
<dbReference type="EMBL" id="JAKXMK010000016">
    <property type="protein sequence ID" value="MCH6167894.1"/>
    <property type="molecule type" value="Genomic_DNA"/>
</dbReference>
<keyword evidence="4 5" id="KW-0472">Membrane</keyword>
<name>A0ABS9TH82_9PSEU</name>
<dbReference type="Gene3D" id="1.20.1250.20">
    <property type="entry name" value="MFS general substrate transporter like domains"/>
    <property type="match status" value="1"/>
</dbReference>
<keyword evidence="8" id="KW-1185">Reference proteome</keyword>
<comment type="subcellular location">
    <subcellularLocation>
        <location evidence="1">Cell membrane</location>
        <topology evidence="1">Multi-pass membrane protein</topology>
    </subcellularLocation>
</comment>
<dbReference type="PANTHER" id="PTHR42910:SF1">
    <property type="entry name" value="MAJOR FACILITATOR SUPERFAMILY (MFS) PROFILE DOMAIN-CONTAINING PROTEIN"/>
    <property type="match status" value="1"/>
</dbReference>
<gene>
    <name evidence="7" type="ORF">MMF94_19585</name>
</gene>
<evidence type="ECO:0000256" key="2">
    <source>
        <dbReference type="ARBA" id="ARBA00022692"/>
    </source>
</evidence>
<evidence type="ECO:0000256" key="1">
    <source>
        <dbReference type="ARBA" id="ARBA00004651"/>
    </source>
</evidence>
<dbReference type="CDD" id="cd17324">
    <property type="entry name" value="MFS_NepI_like"/>
    <property type="match status" value="1"/>
</dbReference>
<feature type="transmembrane region" description="Helical" evidence="5">
    <location>
        <begin position="56"/>
        <end position="75"/>
    </location>
</feature>
<feature type="transmembrane region" description="Helical" evidence="5">
    <location>
        <begin position="169"/>
        <end position="191"/>
    </location>
</feature>
<evidence type="ECO:0000256" key="5">
    <source>
        <dbReference type="SAM" id="Phobius"/>
    </source>
</evidence>
<feature type="transmembrane region" description="Helical" evidence="5">
    <location>
        <begin position="223"/>
        <end position="244"/>
    </location>
</feature>
<dbReference type="InterPro" id="IPR020846">
    <property type="entry name" value="MFS_dom"/>
</dbReference>
<evidence type="ECO:0000256" key="4">
    <source>
        <dbReference type="ARBA" id="ARBA00023136"/>
    </source>
</evidence>
<dbReference type="Pfam" id="PF07690">
    <property type="entry name" value="MFS_1"/>
    <property type="match status" value="1"/>
</dbReference>
<feature type="transmembrane region" description="Helical" evidence="5">
    <location>
        <begin position="84"/>
        <end position="102"/>
    </location>
</feature>
<accession>A0ABS9TH82</accession>
<reference evidence="7 8" key="1">
    <citation type="submission" date="2022-03" db="EMBL/GenBank/DDBJ databases">
        <title>Pseudonocardia alaer sp. nov., a novel actinomycete isolated from reed forest soil.</title>
        <authorList>
            <person name="Wang L."/>
        </authorList>
    </citation>
    <scope>NUCLEOTIDE SEQUENCE [LARGE SCALE GENOMIC DNA]</scope>
    <source>
        <strain evidence="7 8">Y-16303</strain>
    </source>
</reference>
<comment type="caution">
    <text evidence="7">The sequence shown here is derived from an EMBL/GenBank/DDBJ whole genome shotgun (WGS) entry which is preliminary data.</text>
</comment>
<evidence type="ECO:0000313" key="8">
    <source>
        <dbReference type="Proteomes" id="UP001299970"/>
    </source>
</evidence>
<feature type="transmembrane region" description="Helical" evidence="5">
    <location>
        <begin position="281"/>
        <end position="300"/>
    </location>
</feature>
<dbReference type="PANTHER" id="PTHR42910">
    <property type="entry name" value="TRANSPORTER SCO4007-RELATED"/>
    <property type="match status" value="1"/>
</dbReference>
<dbReference type="InterPro" id="IPR011701">
    <property type="entry name" value="MFS"/>
</dbReference>
<dbReference type="InterPro" id="IPR036259">
    <property type="entry name" value="MFS_trans_sf"/>
</dbReference>
<feature type="transmembrane region" description="Helical" evidence="5">
    <location>
        <begin position="18"/>
        <end position="36"/>
    </location>
</feature>
<dbReference type="SUPFAM" id="SSF103473">
    <property type="entry name" value="MFS general substrate transporter"/>
    <property type="match status" value="1"/>
</dbReference>
<feature type="transmembrane region" description="Helical" evidence="5">
    <location>
        <begin position="377"/>
        <end position="395"/>
    </location>
</feature>
<feature type="transmembrane region" description="Helical" evidence="5">
    <location>
        <begin position="349"/>
        <end position="371"/>
    </location>
</feature>
<protein>
    <submittedName>
        <fullName evidence="7">MFS transporter</fullName>
    </submittedName>
</protein>
<organism evidence="7 8">
    <name type="scientific">Pseudonocardia alaniniphila</name>
    <dbReference type="NCBI Taxonomy" id="75291"/>
    <lineage>
        <taxon>Bacteria</taxon>
        <taxon>Bacillati</taxon>
        <taxon>Actinomycetota</taxon>
        <taxon>Actinomycetes</taxon>
        <taxon>Pseudonocardiales</taxon>
        <taxon>Pseudonocardiaceae</taxon>
        <taxon>Pseudonocardia</taxon>
    </lineage>
</organism>
<dbReference type="PROSITE" id="PS50850">
    <property type="entry name" value="MFS"/>
    <property type="match status" value="1"/>
</dbReference>
<feature type="transmembrane region" description="Helical" evidence="5">
    <location>
        <begin position="256"/>
        <end position="274"/>
    </location>
</feature>
<feature type="domain" description="Major facilitator superfamily (MFS) profile" evidence="6">
    <location>
        <begin position="18"/>
        <end position="401"/>
    </location>
</feature>
<evidence type="ECO:0000313" key="7">
    <source>
        <dbReference type="EMBL" id="MCH6167894.1"/>
    </source>
</evidence>
<proteinExistence type="predicted"/>
<feature type="transmembrane region" description="Helical" evidence="5">
    <location>
        <begin position="306"/>
        <end position="328"/>
    </location>
</feature>
<evidence type="ECO:0000256" key="3">
    <source>
        <dbReference type="ARBA" id="ARBA00022989"/>
    </source>
</evidence>
<sequence length="420" mass="43554">MTSRANGTDDKARTRRRAVAAMTFATGVIVANNYYAQPLEDALAEAFHATSSQVGVVLTLIQLGYAFGLATIVPLGDLLERRKLVVTMLSMTVAAMVVVAVAPSLSVLGAAATLVGLTTVAAQVLVPFAAHLAPEGRQGKTISTVMSGLLIGVLVSRVVAGLVSQALGWRAVFVLGAVLTAVAVVLLWRTLPVLPPATKMHYFALLRSVVTLVREEPVLRWRVVYSASSYAAFSALWTSIGFMLAAPPHNFDQGAIGLFALFGVAGAAAARFAGRLADRGWAHHAVGGFLLVSTLAWLLIGQGAGPGVGAVVALAIGLLLFDLGVQGVHVSNQAIVYALRPEARSRLNSAYMTLYFLGGAVGSGLSAAAYASNGWSGVSVLGGVLPAIGLAFWLADTAFRRRRARAGTRAVSVAAPATRA</sequence>
<keyword evidence="2 5" id="KW-0812">Transmembrane</keyword>
<feature type="transmembrane region" description="Helical" evidence="5">
    <location>
        <begin position="108"/>
        <end position="130"/>
    </location>
</feature>
<dbReference type="RefSeq" id="WP_241038465.1">
    <property type="nucleotide sequence ID" value="NZ_BAAAJF010000012.1"/>
</dbReference>
<evidence type="ECO:0000259" key="6">
    <source>
        <dbReference type="PROSITE" id="PS50850"/>
    </source>
</evidence>
<dbReference type="Proteomes" id="UP001299970">
    <property type="component" value="Unassembled WGS sequence"/>
</dbReference>
<feature type="transmembrane region" description="Helical" evidence="5">
    <location>
        <begin position="142"/>
        <end position="163"/>
    </location>
</feature>